<comment type="caution">
    <text evidence="1">The sequence shown here is derived from an EMBL/GenBank/DDBJ whole genome shotgun (WGS) entry which is preliminary data.</text>
</comment>
<name>A0A843Y7Z7_9RHOB</name>
<proteinExistence type="predicted"/>
<gene>
    <name evidence="1" type="ORF">GFB49_00810</name>
</gene>
<sequence length="135" mass="14448">MLQIYATVRRKFGLGNEGRKDMFKSIICIAFGIGLGAAAPAFASSDETLKAAIAGKTLVSGKAQLKARKNGRLSGKVGKNGDVKFEGAWDIRNGQWCRTIKEPKNFAGTKCQAMTLDGDVLTIDGTNGPTPWQVK</sequence>
<keyword evidence="2" id="KW-1185">Reference proteome</keyword>
<dbReference type="EMBL" id="WIBF01000001">
    <property type="protein sequence ID" value="MQQ06986.1"/>
    <property type="molecule type" value="Genomic_DNA"/>
</dbReference>
<dbReference type="Proteomes" id="UP000444174">
    <property type="component" value="Unassembled WGS sequence"/>
</dbReference>
<organism evidence="1 2">
    <name type="scientific">Tritonibacter litoralis</name>
    <dbReference type="NCBI Taxonomy" id="2662264"/>
    <lineage>
        <taxon>Bacteria</taxon>
        <taxon>Pseudomonadati</taxon>
        <taxon>Pseudomonadota</taxon>
        <taxon>Alphaproteobacteria</taxon>
        <taxon>Rhodobacterales</taxon>
        <taxon>Paracoccaceae</taxon>
        <taxon>Tritonibacter</taxon>
    </lineage>
</organism>
<accession>A0A843Y7Z7</accession>
<dbReference type="RefSeq" id="WP_153213908.1">
    <property type="nucleotide sequence ID" value="NZ_WIBF01000001.1"/>
</dbReference>
<evidence type="ECO:0000313" key="1">
    <source>
        <dbReference type="EMBL" id="MQQ06986.1"/>
    </source>
</evidence>
<evidence type="ECO:0000313" key="2">
    <source>
        <dbReference type="Proteomes" id="UP000444174"/>
    </source>
</evidence>
<dbReference type="AlphaFoldDB" id="A0A843Y7Z7"/>
<reference evidence="1 2" key="1">
    <citation type="submission" date="2019-10" db="EMBL/GenBank/DDBJ databases">
        <title>Epibacterium sp. nov., isolated from seawater.</title>
        <authorList>
            <person name="Zhang X."/>
            <person name="Li N."/>
        </authorList>
    </citation>
    <scope>NUCLEOTIDE SEQUENCE [LARGE SCALE GENOMIC DNA]</scope>
    <source>
        <strain evidence="1 2">SM1979</strain>
    </source>
</reference>
<protein>
    <submittedName>
        <fullName evidence="1">Uncharacterized protein</fullName>
    </submittedName>
</protein>